<reference evidence="4" key="1">
    <citation type="submission" date="2006-03" db="EMBL/GenBank/DDBJ databases">
        <authorList>
            <person name="Bowman J."/>
            <person name="Ferriera S."/>
            <person name="Johnson J."/>
            <person name="Kravitz S."/>
            <person name="Halpern A."/>
            <person name="Remington K."/>
            <person name="Beeson K."/>
            <person name="Tran B."/>
            <person name="Rogers Y.-H."/>
            <person name="Friedman R."/>
            <person name="Venter J.C."/>
        </authorList>
    </citation>
    <scope>NUCLEOTIDE SEQUENCE [LARGE SCALE GENOMIC DNA]</scope>
    <source>
        <strain evidence="4">ATCC 700755</strain>
    </source>
</reference>
<evidence type="ECO:0000259" key="3">
    <source>
        <dbReference type="Pfam" id="PF02709"/>
    </source>
</evidence>
<dbReference type="Pfam" id="PF00535">
    <property type="entry name" value="Glycos_transf_2"/>
    <property type="match status" value="1"/>
</dbReference>
<feature type="domain" description="Galactosyltransferase C-terminal" evidence="3">
    <location>
        <begin position="170"/>
        <end position="232"/>
    </location>
</feature>
<organism evidence="4 5">
    <name type="scientific">Psychroflexus torquis (strain ATCC 700755 / CIP 106069 / ACAM 623)</name>
    <dbReference type="NCBI Taxonomy" id="313595"/>
    <lineage>
        <taxon>Bacteria</taxon>
        <taxon>Pseudomonadati</taxon>
        <taxon>Bacteroidota</taxon>
        <taxon>Flavobacteriia</taxon>
        <taxon>Flavobacteriales</taxon>
        <taxon>Flavobacteriaceae</taxon>
        <taxon>Psychroflexus</taxon>
    </lineage>
</organism>
<dbReference type="PANTHER" id="PTHR43685">
    <property type="entry name" value="GLYCOSYLTRANSFERASE"/>
    <property type="match status" value="1"/>
</dbReference>
<dbReference type="Gene3D" id="3.90.550.10">
    <property type="entry name" value="Spore Coat Polysaccharide Biosynthesis Protein SpsA, Chain A"/>
    <property type="match status" value="1"/>
</dbReference>
<dbReference type="RefSeq" id="WP_015023274.1">
    <property type="nucleotide sequence ID" value="NC_018721.1"/>
</dbReference>
<dbReference type="InterPro" id="IPR001173">
    <property type="entry name" value="Glyco_trans_2-like"/>
</dbReference>
<proteinExistence type="predicted"/>
<feature type="domain" description="Glycosyltransferase 2-like" evidence="2">
    <location>
        <begin position="8"/>
        <end position="165"/>
    </location>
</feature>
<dbReference type="SUPFAM" id="SSF53448">
    <property type="entry name" value="Nucleotide-diphospho-sugar transferases"/>
    <property type="match status" value="1"/>
</dbReference>
<dbReference type="CDD" id="cd06420">
    <property type="entry name" value="GT2_Chondriotin_Pol_N"/>
    <property type="match status" value="1"/>
</dbReference>
<evidence type="ECO:0000256" key="1">
    <source>
        <dbReference type="ARBA" id="ARBA00022679"/>
    </source>
</evidence>
<dbReference type="InterPro" id="IPR050834">
    <property type="entry name" value="Glycosyltransf_2"/>
</dbReference>
<evidence type="ECO:0000313" key="5">
    <source>
        <dbReference type="Proteomes" id="UP000008514"/>
    </source>
</evidence>
<dbReference type="EMBL" id="CP003879">
    <property type="protein sequence ID" value="AFU67657.1"/>
    <property type="molecule type" value="Genomic_DNA"/>
</dbReference>
<dbReference type="AlphaFoldDB" id="K4IAL6"/>
<reference evidence="4" key="2">
    <citation type="submission" date="2012-09" db="EMBL/GenBank/DDBJ databases">
        <title>The complete sequence of Psychroflexus torquis an extreme psychrophile from sea-ice that is stimulated by light.</title>
        <authorList>
            <person name="Feng S."/>
            <person name="Powell S.M."/>
            <person name="Bowman J.P."/>
        </authorList>
    </citation>
    <scope>NUCLEOTIDE SEQUENCE [LARGE SCALE GENOMIC DNA]</scope>
    <source>
        <strain evidence="4">ATCC 700755</strain>
    </source>
</reference>
<accession>K4IAL6</accession>
<dbReference type="KEGG" id="ptq:P700755_000637"/>
<dbReference type="InterPro" id="IPR029044">
    <property type="entry name" value="Nucleotide-diphossugar_trans"/>
</dbReference>
<dbReference type="Proteomes" id="UP000008514">
    <property type="component" value="Chromosome"/>
</dbReference>
<keyword evidence="5" id="KW-1185">Reference proteome</keyword>
<dbReference type="Pfam" id="PF02709">
    <property type="entry name" value="Glyco_transf_7C"/>
    <property type="match status" value="1"/>
</dbReference>
<name>K4IAL6_PSYTT</name>
<evidence type="ECO:0000259" key="2">
    <source>
        <dbReference type="Pfam" id="PF00535"/>
    </source>
</evidence>
<dbReference type="HOGENOM" id="CLU_025996_24_0_10"/>
<dbReference type="STRING" id="313595.P700755_000637"/>
<dbReference type="GO" id="GO:0016740">
    <property type="term" value="F:transferase activity"/>
    <property type="evidence" value="ECO:0007669"/>
    <property type="project" value="UniProtKB-KW"/>
</dbReference>
<sequence>MKPFPKCSLITPTYNWPDALELLLKSLTYQSYLPDEVIIADDGSNTETSLLIKNYQEKLSVPLIHIRHEDKGNRKPRIMNKAIAKAKYPYIIEIDGDIIMHRHFIKDHLKFAEKGFYLYGSRANIQENYSTEIFTNKRTQFNYFSKGIKKRGRTIHLPFLAQFFRPITERSQKLRGCNMSFWRDDFIKVNGFNENLVGWGIDDSEMIQRLHNIGIKGKRLKFAGIAYHIYHKEQSKSHIDINLAIEQETTKAQIKRCEVGINQFLEV</sequence>
<keyword evidence="1 4" id="KW-0808">Transferase</keyword>
<dbReference type="OrthoDB" id="9801954at2"/>
<dbReference type="InterPro" id="IPR027791">
    <property type="entry name" value="Galactosyl_T_C"/>
</dbReference>
<protein>
    <submittedName>
        <fullName evidence="4">N-acetyl-galactosamine transferase, putative</fullName>
    </submittedName>
</protein>
<gene>
    <name evidence="4" type="ordered locus">P700755_000637</name>
</gene>
<dbReference type="eggNOG" id="COG1215">
    <property type="taxonomic scope" value="Bacteria"/>
</dbReference>
<evidence type="ECO:0000313" key="4">
    <source>
        <dbReference type="EMBL" id="AFU67657.1"/>
    </source>
</evidence>
<dbReference type="PANTHER" id="PTHR43685:SF3">
    <property type="entry name" value="SLR2126 PROTEIN"/>
    <property type="match status" value="1"/>
</dbReference>